<dbReference type="PIRSF" id="PIRSF004846">
    <property type="entry name" value="ModA"/>
    <property type="match status" value="1"/>
</dbReference>
<dbReference type="GO" id="GO:0046872">
    <property type="term" value="F:metal ion binding"/>
    <property type="evidence" value="ECO:0007669"/>
    <property type="project" value="UniProtKB-KW"/>
</dbReference>
<evidence type="ECO:0000256" key="5">
    <source>
        <dbReference type="ARBA" id="ARBA00062515"/>
    </source>
</evidence>
<gene>
    <name evidence="7" type="ORF">MXMO3_00693</name>
</gene>
<dbReference type="GO" id="GO:0030973">
    <property type="term" value="F:molybdate ion binding"/>
    <property type="evidence" value="ECO:0007669"/>
    <property type="project" value="TreeGrafter"/>
</dbReference>
<evidence type="ECO:0000313" key="8">
    <source>
        <dbReference type="Proteomes" id="UP000258927"/>
    </source>
</evidence>
<keyword evidence="2 6" id="KW-0500">Molybdenum</keyword>
<dbReference type="EMBL" id="CP021330">
    <property type="protein sequence ID" value="AVX03226.1"/>
    <property type="molecule type" value="Genomic_DNA"/>
</dbReference>
<dbReference type="Gene3D" id="3.40.190.10">
    <property type="entry name" value="Periplasmic binding protein-like II"/>
    <property type="match status" value="2"/>
</dbReference>
<dbReference type="PANTHER" id="PTHR30632:SF17">
    <property type="entry name" value="MOLYBDATE-BINDING PROTEIN MODA"/>
    <property type="match status" value="1"/>
</dbReference>
<feature type="binding site" evidence="6">
    <location>
        <position position="147"/>
    </location>
    <ligand>
        <name>molybdate</name>
        <dbReference type="ChEBI" id="CHEBI:36264"/>
    </ligand>
</feature>
<dbReference type="PANTHER" id="PTHR30632">
    <property type="entry name" value="MOLYBDATE-BINDING PERIPLASMIC PROTEIN"/>
    <property type="match status" value="1"/>
</dbReference>
<reference evidence="7 8" key="1">
    <citation type="submission" date="2017-05" db="EMBL/GenBank/DDBJ databases">
        <title>Genome Analysis of Maritalea myrionectae HL2708#5.</title>
        <authorList>
            <consortium name="Cotde Inc.-PKNU"/>
            <person name="Jang D."/>
            <person name="Oh H.-M."/>
        </authorList>
    </citation>
    <scope>NUCLEOTIDE SEQUENCE [LARGE SCALE GENOMIC DNA]</scope>
    <source>
        <strain evidence="7 8">HL2708#5</strain>
    </source>
</reference>
<dbReference type="InterPro" id="IPR005950">
    <property type="entry name" value="ModA"/>
</dbReference>
<feature type="binding site" evidence="6">
    <location>
        <position position="45"/>
    </location>
    <ligand>
        <name>molybdate</name>
        <dbReference type="ChEBI" id="CHEBI:36264"/>
    </ligand>
</feature>
<proteinExistence type="inferred from homology"/>
<evidence type="ECO:0000256" key="2">
    <source>
        <dbReference type="ARBA" id="ARBA00022505"/>
    </source>
</evidence>
<dbReference type="Proteomes" id="UP000258927">
    <property type="component" value="Chromosome"/>
</dbReference>
<comment type="subunit">
    <text evidence="5">The complex is composed of two ATP-binding proteins (ModC), two transmembrane proteins (ModB) and a solute-binding protein (ModA).</text>
</comment>
<evidence type="ECO:0000256" key="6">
    <source>
        <dbReference type="PIRSR" id="PIRSR004846-1"/>
    </source>
</evidence>
<dbReference type="AlphaFoldDB" id="A0A2R4MBH2"/>
<evidence type="ECO:0000256" key="3">
    <source>
        <dbReference type="ARBA" id="ARBA00022723"/>
    </source>
</evidence>
<protein>
    <submittedName>
        <fullName evidence="7">Molybdate-binding periplasmic protein</fullName>
    </submittedName>
</protein>
<dbReference type="FunFam" id="3.40.190.10:FF:000035">
    <property type="entry name" value="Molybdate ABC transporter substrate-binding protein"/>
    <property type="match status" value="1"/>
</dbReference>
<comment type="similarity">
    <text evidence="1">Belongs to the bacterial solute-binding protein ModA family.</text>
</comment>
<dbReference type="GO" id="GO:0030288">
    <property type="term" value="C:outer membrane-bounded periplasmic space"/>
    <property type="evidence" value="ECO:0007669"/>
    <property type="project" value="TreeGrafter"/>
</dbReference>
<feature type="binding site" evidence="6">
    <location>
        <position position="22"/>
    </location>
    <ligand>
        <name>molybdate</name>
        <dbReference type="ChEBI" id="CHEBI:36264"/>
    </ligand>
</feature>
<dbReference type="GO" id="GO:0015689">
    <property type="term" value="P:molybdate ion transport"/>
    <property type="evidence" value="ECO:0007669"/>
    <property type="project" value="InterPro"/>
</dbReference>
<keyword evidence="3 6" id="KW-0479">Metal-binding</keyword>
<dbReference type="SUPFAM" id="SSF53850">
    <property type="entry name" value="Periplasmic binding protein-like II"/>
    <property type="match status" value="1"/>
</dbReference>
<keyword evidence="8" id="KW-1185">Reference proteome</keyword>
<keyword evidence="4" id="KW-0732">Signal</keyword>
<evidence type="ECO:0000256" key="4">
    <source>
        <dbReference type="ARBA" id="ARBA00022729"/>
    </source>
</evidence>
<dbReference type="STRING" id="1122213.GCA_000423365_02105"/>
<feature type="binding site" evidence="6">
    <location>
        <position position="165"/>
    </location>
    <ligand>
        <name>molybdate</name>
        <dbReference type="ChEBI" id="CHEBI:36264"/>
    </ligand>
</feature>
<feature type="binding site" evidence="6">
    <location>
        <position position="120"/>
    </location>
    <ligand>
        <name>molybdate</name>
        <dbReference type="ChEBI" id="CHEBI:36264"/>
    </ligand>
</feature>
<name>A0A2R4MBH2_9HYPH</name>
<sequence length="227" mass="24145">MVMLGLGALCAQASPKIFVASSLIDFAEQVAAEAEVDVTIVAGGSSVLARQIEAGAPADLFISANQQWADNVAMDQLLMPLFANELVLVSYQKDVVAIDALPQLLGRERLAMADPNHVPAGIYAKAALEHLALWAALSPHIAAAQNVRGAARFVQSGAAAFGVVYASDAKALDLHIAYRFSADTHPPIRYWAVNYAPDNADIATFLAFIQSDEGHRLLAEFGFQPSE</sequence>
<evidence type="ECO:0000256" key="1">
    <source>
        <dbReference type="ARBA" id="ARBA00009175"/>
    </source>
</evidence>
<accession>A0A2R4MBH2</accession>
<dbReference type="GO" id="GO:1901359">
    <property type="term" value="F:tungstate binding"/>
    <property type="evidence" value="ECO:0007669"/>
    <property type="project" value="UniProtKB-ARBA"/>
</dbReference>
<dbReference type="KEGG" id="mmyr:MXMO3_00693"/>
<dbReference type="Pfam" id="PF13531">
    <property type="entry name" value="SBP_bac_11"/>
    <property type="match status" value="1"/>
</dbReference>
<evidence type="ECO:0000313" key="7">
    <source>
        <dbReference type="EMBL" id="AVX03226.1"/>
    </source>
</evidence>
<dbReference type="NCBIfam" id="TIGR01256">
    <property type="entry name" value="modA"/>
    <property type="match status" value="1"/>
</dbReference>
<organism evidence="7 8">
    <name type="scientific">Maritalea myrionectae</name>
    <dbReference type="NCBI Taxonomy" id="454601"/>
    <lineage>
        <taxon>Bacteria</taxon>
        <taxon>Pseudomonadati</taxon>
        <taxon>Pseudomonadota</taxon>
        <taxon>Alphaproteobacteria</taxon>
        <taxon>Hyphomicrobiales</taxon>
        <taxon>Devosiaceae</taxon>
        <taxon>Maritalea</taxon>
    </lineage>
</organism>
<dbReference type="InterPro" id="IPR050682">
    <property type="entry name" value="ModA/WtpA"/>
</dbReference>